<gene>
    <name evidence="1" type="ORF">EJ73_00783</name>
</gene>
<dbReference type="AlphaFoldDB" id="A0A318HYQ1"/>
<dbReference type="Proteomes" id="UP000248314">
    <property type="component" value="Unassembled WGS sequence"/>
</dbReference>
<evidence type="ECO:0000313" key="1">
    <source>
        <dbReference type="EMBL" id="PXX23433.1"/>
    </source>
</evidence>
<dbReference type="EMBL" id="QJJX01000006">
    <property type="protein sequence ID" value="PXX23433.1"/>
    <property type="molecule type" value="Genomic_DNA"/>
</dbReference>
<reference evidence="1 2" key="1">
    <citation type="submission" date="2018-05" db="EMBL/GenBank/DDBJ databases">
        <title>Genomic Encyclopedia of Type Strains, Phase I: the one thousand microbial genomes (KMG-I) project.</title>
        <authorList>
            <person name="Kyrpides N."/>
        </authorList>
    </citation>
    <scope>NUCLEOTIDE SEQUENCE [LARGE SCALE GENOMIC DNA]</scope>
    <source>
        <strain evidence="1 2">DSM 15611</strain>
    </source>
</reference>
<organism evidence="1 2">
    <name type="scientific">Hoylesella shahii DSM 15611 = JCM 12083</name>
    <dbReference type="NCBI Taxonomy" id="1122991"/>
    <lineage>
        <taxon>Bacteria</taxon>
        <taxon>Pseudomonadati</taxon>
        <taxon>Bacteroidota</taxon>
        <taxon>Bacteroidia</taxon>
        <taxon>Bacteroidales</taxon>
        <taxon>Prevotellaceae</taxon>
        <taxon>Hoylesella</taxon>
    </lineage>
</organism>
<evidence type="ECO:0000313" key="2">
    <source>
        <dbReference type="Proteomes" id="UP000248314"/>
    </source>
</evidence>
<keyword evidence="2" id="KW-1185">Reference proteome</keyword>
<protein>
    <submittedName>
        <fullName evidence="1">Uncharacterized protein</fullName>
    </submittedName>
</protein>
<comment type="caution">
    <text evidence="1">The sequence shown here is derived from an EMBL/GenBank/DDBJ whole genome shotgun (WGS) entry which is preliminary data.</text>
</comment>
<name>A0A318HYQ1_9BACT</name>
<proteinExistence type="predicted"/>
<accession>A0A318HYQ1</accession>
<sequence>MFYPNTLKKNQVHLLLYYYCLCKSFNELFHLLQDNFVPESGCKGIKKINNTQAFLRKISTKIATFFLFLQKEHKISKYTLFIYVGVDCPFK</sequence>